<evidence type="ECO:0000256" key="1">
    <source>
        <dbReference type="SAM" id="MobiDB-lite"/>
    </source>
</evidence>
<feature type="non-terminal residue" evidence="2">
    <location>
        <position position="1"/>
    </location>
</feature>
<organism evidence="2 3">
    <name type="scientific">Dinothrombium tinctorium</name>
    <dbReference type="NCBI Taxonomy" id="1965070"/>
    <lineage>
        <taxon>Eukaryota</taxon>
        <taxon>Metazoa</taxon>
        <taxon>Ecdysozoa</taxon>
        <taxon>Arthropoda</taxon>
        <taxon>Chelicerata</taxon>
        <taxon>Arachnida</taxon>
        <taxon>Acari</taxon>
        <taxon>Acariformes</taxon>
        <taxon>Trombidiformes</taxon>
        <taxon>Prostigmata</taxon>
        <taxon>Anystina</taxon>
        <taxon>Parasitengona</taxon>
        <taxon>Trombidioidea</taxon>
        <taxon>Trombidiidae</taxon>
        <taxon>Dinothrombium</taxon>
    </lineage>
</organism>
<dbReference type="EMBL" id="NCKU01007926">
    <property type="protein sequence ID" value="RWS02274.1"/>
    <property type="molecule type" value="Genomic_DNA"/>
</dbReference>
<name>A0A443QGY3_9ACAR</name>
<evidence type="ECO:0000313" key="2">
    <source>
        <dbReference type="EMBL" id="RWS02274.1"/>
    </source>
</evidence>
<dbReference type="Proteomes" id="UP000285301">
    <property type="component" value="Unassembled WGS sequence"/>
</dbReference>
<feature type="compositionally biased region" description="Basic and acidic residues" evidence="1">
    <location>
        <begin position="256"/>
        <end position="271"/>
    </location>
</feature>
<feature type="non-terminal residue" evidence="2">
    <location>
        <position position="271"/>
    </location>
</feature>
<accession>A0A443QGY3</accession>
<feature type="region of interest" description="Disordered" evidence="1">
    <location>
        <begin position="248"/>
        <end position="271"/>
    </location>
</feature>
<sequence length="271" mass="30111">INDSFALDAEDLSNDLFIKRQLIPFPRQGRDLLKRQGLIPSPRVGRGRAGGLIPSPRVGRASTMTAFPEWRLTVLRDIFDQSGTNYMHDDNVILPNLGRTKRSATDQASYTTNEAEFEVNKAVLSDSAENTATASRMQEMFNRNVRQLIPAPRVGRRSDSSSQPDNVSISGVLKAFSAPIDDEMYDMNGGQLVYSAGYGKFNGPEVVRRASFTPRIGRAFTPRIGRSFWDNNDDYVYNRLSRASFTPRIGRSVHGPSDKGVSDDNQTDSKA</sequence>
<keyword evidence="3" id="KW-1185">Reference proteome</keyword>
<proteinExistence type="predicted"/>
<comment type="caution">
    <text evidence="2">The sequence shown here is derived from an EMBL/GenBank/DDBJ whole genome shotgun (WGS) entry which is preliminary data.</text>
</comment>
<evidence type="ECO:0000313" key="3">
    <source>
        <dbReference type="Proteomes" id="UP000285301"/>
    </source>
</evidence>
<dbReference type="AlphaFoldDB" id="A0A443QGY3"/>
<protein>
    <submittedName>
        <fullName evidence="2">Uncharacterized protein</fullName>
    </submittedName>
</protein>
<reference evidence="2 3" key="1">
    <citation type="journal article" date="2018" name="Gigascience">
        <title>Genomes of trombidid mites reveal novel predicted allergens and laterally-transferred genes associated with secondary metabolism.</title>
        <authorList>
            <person name="Dong X."/>
            <person name="Chaisiri K."/>
            <person name="Xia D."/>
            <person name="Armstrong S.D."/>
            <person name="Fang Y."/>
            <person name="Donnelly M.J."/>
            <person name="Kadowaki T."/>
            <person name="McGarry J.W."/>
            <person name="Darby A.C."/>
            <person name="Makepeace B.L."/>
        </authorList>
    </citation>
    <scope>NUCLEOTIDE SEQUENCE [LARGE SCALE GENOMIC DNA]</scope>
    <source>
        <strain evidence="2">UoL-WK</strain>
    </source>
</reference>
<dbReference type="OrthoDB" id="6424205at2759"/>
<gene>
    <name evidence="2" type="ORF">B4U79_11232</name>
</gene>